<name>A0A2Z7D2D8_9LAMI</name>
<proteinExistence type="predicted"/>
<sequence>MNFARDKRGAIAPHRAPSSAHIGRPATSLLARPAARGMRNQCARGWYPGRHHARSGDPQSTAQGATSAPFVGAIPCARSSDPRPFSHGFHAQRVAQQIALIGGQHTRRAQPSARAICAGEGAAAQSGGRWPIHEIFFLFNLKFEILDTIMATIVLKDQSLCSDTTVGKAVAIRIPSPGDAAEV</sequence>
<feature type="region of interest" description="Disordered" evidence="1">
    <location>
        <begin position="1"/>
        <end position="26"/>
    </location>
</feature>
<dbReference type="EMBL" id="KQ990185">
    <property type="protein sequence ID" value="KZV53553.1"/>
    <property type="molecule type" value="Genomic_DNA"/>
</dbReference>
<organism evidence="2 3">
    <name type="scientific">Dorcoceras hygrometricum</name>
    <dbReference type="NCBI Taxonomy" id="472368"/>
    <lineage>
        <taxon>Eukaryota</taxon>
        <taxon>Viridiplantae</taxon>
        <taxon>Streptophyta</taxon>
        <taxon>Embryophyta</taxon>
        <taxon>Tracheophyta</taxon>
        <taxon>Spermatophyta</taxon>
        <taxon>Magnoliopsida</taxon>
        <taxon>eudicotyledons</taxon>
        <taxon>Gunneridae</taxon>
        <taxon>Pentapetalae</taxon>
        <taxon>asterids</taxon>
        <taxon>lamiids</taxon>
        <taxon>Lamiales</taxon>
        <taxon>Gesneriaceae</taxon>
        <taxon>Didymocarpoideae</taxon>
        <taxon>Trichosporeae</taxon>
        <taxon>Loxocarpinae</taxon>
        <taxon>Dorcoceras</taxon>
    </lineage>
</organism>
<feature type="compositionally biased region" description="Polar residues" evidence="1">
    <location>
        <begin position="57"/>
        <end position="66"/>
    </location>
</feature>
<evidence type="ECO:0000313" key="2">
    <source>
        <dbReference type="EMBL" id="KZV53553.1"/>
    </source>
</evidence>
<protein>
    <submittedName>
        <fullName evidence="2">ABC transporter G family member 24-like</fullName>
    </submittedName>
</protein>
<keyword evidence="3" id="KW-1185">Reference proteome</keyword>
<reference evidence="2 3" key="1">
    <citation type="journal article" date="2015" name="Proc. Natl. Acad. Sci. U.S.A.">
        <title>The resurrection genome of Boea hygrometrica: A blueprint for survival of dehydration.</title>
        <authorList>
            <person name="Xiao L."/>
            <person name="Yang G."/>
            <person name="Zhang L."/>
            <person name="Yang X."/>
            <person name="Zhao S."/>
            <person name="Ji Z."/>
            <person name="Zhou Q."/>
            <person name="Hu M."/>
            <person name="Wang Y."/>
            <person name="Chen M."/>
            <person name="Xu Y."/>
            <person name="Jin H."/>
            <person name="Xiao X."/>
            <person name="Hu G."/>
            <person name="Bao F."/>
            <person name="Hu Y."/>
            <person name="Wan P."/>
            <person name="Li L."/>
            <person name="Deng X."/>
            <person name="Kuang T."/>
            <person name="Xiang C."/>
            <person name="Zhu J.K."/>
            <person name="Oliver M.J."/>
            <person name="He Y."/>
        </authorList>
    </citation>
    <scope>NUCLEOTIDE SEQUENCE [LARGE SCALE GENOMIC DNA]</scope>
    <source>
        <strain evidence="3">cv. XS01</strain>
    </source>
</reference>
<dbReference type="Proteomes" id="UP000250235">
    <property type="component" value="Unassembled WGS sequence"/>
</dbReference>
<evidence type="ECO:0000313" key="3">
    <source>
        <dbReference type="Proteomes" id="UP000250235"/>
    </source>
</evidence>
<feature type="region of interest" description="Disordered" evidence="1">
    <location>
        <begin position="44"/>
        <end position="66"/>
    </location>
</feature>
<accession>A0A2Z7D2D8</accession>
<evidence type="ECO:0000256" key="1">
    <source>
        <dbReference type="SAM" id="MobiDB-lite"/>
    </source>
</evidence>
<dbReference type="AlphaFoldDB" id="A0A2Z7D2D8"/>
<gene>
    <name evidence="2" type="ORF">F511_39009</name>
</gene>